<accession>A0ACB6Q9P0</accession>
<dbReference type="Proteomes" id="UP000799755">
    <property type="component" value="Unassembled WGS sequence"/>
</dbReference>
<evidence type="ECO:0000313" key="1">
    <source>
        <dbReference type="EMBL" id="KAF2462861.1"/>
    </source>
</evidence>
<gene>
    <name evidence="1" type="ORF">BDR25DRAFT_363441</name>
</gene>
<organism evidence="1 2">
    <name type="scientific">Lindgomyces ingoldianus</name>
    <dbReference type="NCBI Taxonomy" id="673940"/>
    <lineage>
        <taxon>Eukaryota</taxon>
        <taxon>Fungi</taxon>
        <taxon>Dikarya</taxon>
        <taxon>Ascomycota</taxon>
        <taxon>Pezizomycotina</taxon>
        <taxon>Dothideomycetes</taxon>
        <taxon>Pleosporomycetidae</taxon>
        <taxon>Pleosporales</taxon>
        <taxon>Lindgomycetaceae</taxon>
        <taxon>Lindgomyces</taxon>
    </lineage>
</organism>
<dbReference type="EMBL" id="MU003560">
    <property type="protein sequence ID" value="KAF2462861.1"/>
    <property type="molecule type" value="Genomic_DNA"/>
</dbReference>
<keyword evidence="2" id="KW-1185">Reference proteome</keyword>
<reference evidence="1" key="1">
    <citation type="journal article" date="2020" name="Stud. Mycol.">
        <title>101 Dothideomycetes genomes: a test case for predicting lifestyles and emergence of pathogens.</title>
        <authorList>
            <person name="Haridas S."/>
            <person name="Albert R."/>
            <person name="Binder M."/>
            <person name="Bloem J."/>
            <person name="Labutti K."/>
            <person name="Salamov A."/>
            <person name="Andreopoulos B."/>
            <person name="Baker S."/>
            <person name="Barry K."/>
            <person name="Bills G."/>
            <person name="Bluhm B."/>
            <person name="Cannon C."/>
            <person name="Castanera R."/>
            <person name="Culley D."/>
            <person name="Daum C."/>
            <person name="Ezra D."/>
            <person name="Gonzalez J."/>
            <person name="Henrissat B."/>
            <person name="Kuo A."/>
            <person name="Liang C."/>
            <person name="Lipzen A."/>
            <person name="Lutzoni F."/>
            <person name="Magnuson J."/>
            <person name="Mondo S."/>
            <person name="Nolan M."/>
            <person name="Ohm R."/>
            <person name="Pangilinan J."/>
            <person name="Park H.-J."/>
            <person name="Ramirez L."/>
            <person name="Alfaro M."/>
            <person name="Sun H."/>
            <person name="Tritt A."/>
            <person name="Yoshinaga Y."/>
            <person name="Zwiers L.-H."/>
            <person name="Turgeon B."/>
            <person name="Goodwin S."/>
            <person name="Spatafora J."/>
            <person name="Crous P."/>
            <person name="Grigoriev I."/>
        </authorList>
    </citation>
    <scope>NUCLEOTIDE SEQUENCE</scope>
    <source>
        <strain evidence="1">ATCC 200398</strain>
    </source>
</reference>
<proteinExistence type="predicted"/>
<comment type="caution">
    <text evidence="1">The sequence shown here is derived from an EMBL/GenBank/DDBJ whole genome shotgun (WGS) entry which is preliminary data.</text>
</comment>
<sequence>MVQQYLASRLQPIIVAVYVDPLILSEFAVVSHTAKRWEQRPQRGRKRLSRERDIHRDMDIMLNVIKYGNFILSIVIFNRFQLSLFTITKVRSKGRAMLDKVVNAALKHTRSIHTVMKCYHSYNWRIIPFLVRENVPRCFDRLFSDTILQFNLFTKRTSRERLDGITLKSTAQEGRHTLLFKHNLFTDIVYPLRRRLIEIRDPNMNVSVSISSPYLRLMLHGIQGTTSVGKLYHHFTGARRLNRHHDSTDYNFGSRKCAVAMQERGNAGEIDRSCIFQPIDNLTFDAVTQPPRALGYLATLLAEPPPANCYMTNAVTWAKIHPPRLASPVPQLETKHYLAPPPQQTDMADSNTYRDWLFIDGELRLIQQRAPSPLLTPRSTERIEFDRRIAEFRSQQACNPIPTRPAHRFLNSLHSLFSPIHSTPEKSLDKVRRDQEFQFLTALIDSRLAFTESADALRECGKRYDYLKPLSLEHLVWLSEFPELLDRYYELEGRVNRVINHRLQLIRTGKMLEDDFDLALIEIEHLTTIEEANKKIVAEKHDDQVLALVLGTLERTLMTDINLMLEGEEMKKDVLITDNVPPNTLHRILKTPTLARRYEDLQAMEKNIFPSRHSQAKQGAGKKQREEQDQEGPPRCEVRGWGKAEVEDGISPNPSSGSFLLWGDPGTTSPITTAYHRPPFTANELKKQEIDFLLAFQSHPTGCLAVLEMQLWSLAVSGSDPTPPTSTAHLREYSRQISRAAIADTLSILAGNERNL</sequence>
<name>A0ACB6Q9P0_9PLEO</name>
<evidence type="ECO:0000313" key="2">
    <source>
        <dbReference type="Proteomes" id="UP000799755"/>
    </source>
</evidence>
<protein>
    <submittedName>
        <fullName evidence="1">Uncharacterized protein</fullName>
    </submittedName>
</protein>